<feature type="compositionally biased region" description="Basic and acidic residues" evidence="1">
    <location>
        <begin position="19"/>
        <end position="33"/>
    </location>
</feature>
<sequence>MHSPQSRCWDKQSSSSSKWDTRKPESRRSEGAEIQRTNSVTQPSQAASAPQHSRGPWPPQPRREHKEFTKLNMGINEILAVIKADLNYRPPRPMNPNRPASERYCDYHEDTGHITDRCYQLRNLIESKIQSGEFTHFVLKDDPHQPNPPDPDRVIDVISGGIAAGGASNNSKKSYAREVFRVDTKRPKRNPSPIITFSDEDYSEGLLDIHQDALVITTKIETNLLKKILIDNGSSVDILYQGAFLRMDTGNRKLNSAKGAPLYGFTGNEVRVLGTIDLPVLFGSPPCQTWLVEKFHVINAECNYNAIIGRTTQSALKAITSITHLKMKFPTEFGIGQVKGDQQMYRQCYISNIIPKRKPHRSTTSSVKEYEVIKAPTCEPTETLEQINIDPNILERTVGIGTNLAP</sequence>
<feature type="region of interest" description="Disordered" evidence="1">
    <location>
        <begin position="1"/>
        <end position="64"/>
    </location>
</feature>
<dbReference type="CDD" id="cd00303">
    <property type="entry name" value="retropepsin_like"/>
    <property type="match status" value="1"/>
</dbReference>
<proteinExistence type="predicted"/>
<evidence type="ECO:0000313" key="3">
    <source>
        <dbReference type="Proteomes" id="UP000077755"/>
    </source>
</evidence>
<dbReference type="PANTHER" id="PTHR33240:SF15">
    <property type="entry name" value="GAG-PRO-LIKE PROTEIN"/>
    <property type="match status" value="1"/>
</dbReference>
<gene>
    <name evidence="2" type="ORF">DCAR_0934535</name>
</gene>
<evidence type="ECO:0008006" key="4">
    <source>
        <dbReference type="Google" id="ProtNLM"/>
    </source>
</evidence>
<reference evidence="2" key="2">
    <citation type="submission" date="2022-03" db="EMBL/GenBank/DDBJ databases">
        <title>Draft title - Genomic analysis of global carrot germplasm unveils the trajectory of domestication and the origin of high carotenoid orange carrot.</title>
        <authorList>
            <person name="Iorizzo M."/>
            <person name="Ellison S."/>
            <person name="Senalik D."/>
            <person name="Macko-Podgorni A."/>
            <person name="Grzebelus D."/>
            <person name="Bostan H."/>
            <person name="Rolling W."/>
            <person name="Curaba J."/>
            <person name="Simon P."/>
        </authorList>
    </citation>
    <scope>NUCLEOTIDE SEQUENCE</scope>
    <source>
        <tissue evidence="2">Leaf</tissue>
    </source>
</reference>
<reference evidence="2" key="1">
    <citation type="journal article" date="2016" name="Nat. Genet.">
        <title>A high-quality carrot genome assembly provides new insights into carotenoid accumulation and asterid genome evolution.</title>
        <authorList>
            <person name="Iorizzo M."/>
            <person name="Ellison S."/>
            <person name="Senalik D."/>
            <person name="Zeng P."/>
            <person name="Satapoomin P."/>
            <person name="Huang J."/>
            <person name="Bowman M."/>
            <person name="Iovene M."/>
            <person name="Sanseverino W."/>
            <person name="Cavagnaro P."/>
            <person name="Yildiz M."/>
            <person name="Macko-Podgorni A."/>
            <person name="Moranska E."/>
            <person name="Grzebelus E."/>
            <person name="Grzebelus D."/>
            <person name="Ashrafi H."/>
            <person name="Zheng Z."/>
            <person name="Cheng S."/>
            <person name="Spooner D."/>
            <person name="Van Deynze A."/>
            <person name="Simon P."/>
        </authorList>
    </citation>
    <scope>NUCLEOTIDE SEQUENCE</scope>
    <source>
        <tissue evidence="2">Leaf</tissue>
    </source>
</reference>
<dbReference type="Proteomes" id="UP000077755">
    <property type="component" value="Chromosome 9"/>
</dbReference>
<dbReference type="EMBL" id="CP093351">
    <property type="protein sequence ID" value="WOH15005.1"/>
    <property type="molecule type" value="Genomic_DNA"/>
</dbReference>
<name>A0AAF1BD50_DAUCS</name>
<dbReference type="AlphaFoldDB" id="A0AAF1BD50"/>
<feature type="compositionally biased region" description="Polar residues" evidence="1">
    <location>
        <begin position="35"/>
        <end position="51"/>
    </location>
</feature>
<evidence type="ECO:0000313" key="2">
    <source>
        <dbReference type="EMBL" id="WOH15005.1"/>
    </source>
</evidence>
<evidence type="ECO:0000256" key="1">
    <source>
        <dbReference type="SAM" id="MobiDB-lite"/>
    </source>
</evidence>
<keyword evidence="3" id="KW-1185">Reference proteome</keyword>
<accession>A0AAF1BD50</accession>
<protein>
    <recommendedName>
        <fullName evidence="4">Reverse transcriptase domain-containing protein</fullName>
    </recommendedName>
</protein>
<dbReference type="PANTHER" id="PTHR33240">
    <property type="entry name" value="OS08G0508500 PROTEIN"/>
    <property type="match status" value="1"/>
</dbReference>
<organism evidence="2 3">
    <name type="scientific">Daucus carota subsp. sativus</name>
    <name type="common">Carrot</name>
    <dbReference type="NCBI Taxonomy" id="79200"/>
    <lineage>
        <taxon>Eukaryota</taxon>
        <taxon>Viridiplantae</taxon>
        <taxon>Streptophyta</taxon>
        <taxon>Embryophyta</taxon>
        <taxon>Tracheophyta</taxon>
        <taxon>Spermatophyta</taxon>
        <taxon>Magnoliopsida</taxon>
        <taxon>eudicotyledons</taxon>
        <taxon>Gunneridae</taxon>
        <taxon>Pentapetalae</taxon>
        <taxon>asterids</taxon>
        <taxon>campanulids</taxon>
        <taxon>Apiales</taxon>
        <taxon>Apiaceae</taxon>
        <taxon>Apioideae</taxon>
        <taxon>Scandiceae</taxon>
        <taxon>Daucinae</taxon>
        <taxon>Daucus</taxon>
        <taxon>Daucus sect. Daucus</taxon>
    </lineage>
</organism>